<dbReference type="EMBL" id="QAOI01000008">
    <property type="protein sequence ID" value="PTQ77373.1"/>
    <property type="molecule type" value="Genomic_DNA"/>
</dbReference>
<dbReference type="SUPFAM" id="SSF100879">
    <property type="entry name" value="Lesion bypass DNA polymerase (Y-family), little finger domain"/>
    <property type="match status" value="1"/>
</dbReference>
<dbReference type="GO" id="GO:0006281">
    <property type="term" value="P:DNA repair"/>
    <property type="evidence" value="ECO:0007669"/>
    <property type="project" value="InterPro"/>
</dbReference>
<feature type="domain" description="DUF4113" evidence="2">
    <location>
        <begin position="159"/>
        <end position="208"/>
    </location>
</feature>
<gene>
    <name evidence="3" type="ORF">C8R26_10819</name>
</gene>
<dbReference type="Pfam" id="PF13438">
    <property type="entry name" value="DUF4113"/>
    <property type="match status" value="1"/>
</dbReference>
<dbReference type="InterPro" id="IPR025188">
    <property type="entry name" value="DUF4113"/>
</dbReference>
<comment type="caution">
    <text evidence="3">The sequence shown here is derived from an EMBL/GenBank/DDBJ whole genome shotgun (WGS) entry which is preliminary data.</text>
</comment>
<evidence type="ECO:0000259" key="1">
    <source>
        <dbReference type="Pfam" id="PF11799"/>
    </source>
</evidence>
<dbReference type="InterPro" id="IPR017961">
    <property type="entry name" value="DNA_pol_Y-fam_little_finger"/>
</dbReference>
<protein>
    <submittedName>
        <fullName evidence="3">ImpB/mucB/samB family protein</fullName>
    </submittedName>
</protein>
<reference evidence="3 4" key="1">
    <citation type="submission" date="2018-04" db="EMBL/GenBank/DDBJ databases">
        <title>Active sludge and wastewater microbial communities from Klosterneuburg, Austria.</title>
        <authorList>
            <person name="Wagner M."/>
        </authorList>
    </citation>
    <scope>NUCLEOTIDE SEQUENCE [LARGE SCALE GENOMIC DNA]</scope>
    <source>
        <strain evidence="3 4">Nm49</strain>
    </source>
</reference>
<accession>A0A2T5I0Q0</accession>
<organism evidence="3 4">
    <name type="scientific">Nitrosomonas oligotropha</name>
    <dbReference type="NCBI Taxonomy" id="42354"/>
    <lineage>
        <taxon>Bacteria</taxon>
        <taxon>Pseudomonadati</taxon>
        <taxon>Pseudomonadota</taxon>
        <taxon>Betaproteobacteria</taxon>
        <taxon>Nitrosomonadales</taxon>
        <taxon>Nitrosomonadaceae</taxon>
        <taxon>Nitrosomonas</taxon>
    </lineage>
</organism>
<proteinExistence type="predicted"/>
<dbReference type="GO" id="GO:0003684">
    <property type="term" value="F:damaged DNA binding"/>
    <property type="evidence" value="ECO:0007669"/>
    <property type="project" value="InterPro"/>
</dbReference>
<dbReference type="Pfam" id="PF11799">
    <property type="entry name" value="IMS_C"/>
    <property type="match status" value="1"/>
</dbReference>
<dbReference type="AlphaFoldDB" id="A0A2T5I0Q0"/>
<evidence type="ECO:0000259" key="2">
    <source>
        <dbReference type="Pfam" id="PF13438"/>
    </source>
</evidence>
<evidence type="ECO:0000313" key="3">
    <source>
        <dbReference type="EMBL" id="PTQ77373.1"/>
    </source>
</evidence>
<dbReference type="Gene3D" id="3.30.1490.100">
    <property type="entry name" value="DNA polymerase, Y-family, little finger domain"/>
    <property type="match status" value="1"/>
</dbReference>
<evidence type="ECO:0000313" key="4">
    <source>
        <dbReference type="Proteomes" id="UP000244128"/>
    </source>
</evidence>
<dbReference type="Proteomes" id="UP000244128">
    <property type="component" value="Unassembled WGS sequence"/>
</dbReference>
<name>A0A2T5I0Q0_9PROT</name>
<feature type="domain" description="DNA polymerase Y-family little finger" evidence="1">
    <location>
        <begin position="31"/>
        <end position="147"/>
    </location>
</feature>
<dbReference type="InterPro" id="IPR036775">
    <property type="entry name" value="DNA_pol_Y-fam_lit_finger_sf"/>
</dbReference>
<sequence length="210" mass="24182">MRSHFSVVMEKTIREINGTPCIELEEINPPRKQIVSSRSFGIPVFDLASLEESVSLYISRAAEKLRRQQSFAGTVHVSIRTSPFNEKEPYYANSMTIALPKQTDDTRLLTKVALWGLRRIYRRGYKYQKAGVMLSELVSRQYRQIDLFGAVDTDTKASQLMRVMDQINARMGRDTLKLASEGFKQPWKMKQGNKSPNYTTCWDELICVMN</sequence>